<feature type="region of interest" description="Disordered" evidence="1">
    <location>
        <begin position="159"/>
        <end position="178"/>
    </location>
</feature>
<keyword evidence="3" id="KW-1185">Reference proteome</keyword>
<accession>A0ABV8RIY3</accession>
<sequence length="178" mass="18603">MLSPIVMLSSLVITPAPGADSSAPVDWKVDGKPLLYVCADPSETIDGVFMLTIEGDAQRNLVNLIRTSLVNGERVSHVSVFPSVKATAKPLEGFATVNKLTLNGTGEMIAGQTPIGTNESIEFGALVMGASQASGNGYPYVHYKADGIDLEMKECSWLASGPGEQGDDAASSLEETAN</sequence>
<gene>
    <name evidence="2" type="ORF">ACFOWX_07210</name>
</gene>
<evidence type="ECO:0000313" key="3">
    <source>
        <dbReference type="Proteomes" id="UP001595887"/>
    </source>
</evidence>
<reference evidence="3" key="1">
    <citation type="journal article" date="2019" name="Int. J. Syst. Evol. Microbiol.">
        <title>The Global Catalogue of Microorganisms (GCM) 10K type strain sequencing project: providing services to taxonomists for standard genome sequencing and annotation.</title>
        <authorList>
            <consortium name="The Broad Institute Genomics Platform"/>
            <consortium name="The Broad Institute Genome Sequencing Center for Infectious Disease"/>
            <person name="Wu L."/>
            <person name="Ma J."/>
        </authorList>
    </citation>
    <scope>NUCLEOTIDE SEQUENCE [LARGE SCALE GENOMIC DNA]</scope>
    <source>
        <strain evidence="3">CECT 8531</strain>
    </source>
</reference>
<organism evidence="2 3">
    <name type="scientific">Sphingorhabdus arenilitoris</name>
    <dbReference type="NCBI Taxonomy" id="1490041"/>
    <lineage>
        <taxon>Bacteria</taxon>
        <taxon>Pseudomonadati</taxon>
        <taxon>Pseudomonadota</taxon>
        <taxon>Alphaproteobacteria</taxon>
        <taxon>Sphingomonadales</taxon>
        <taxon>Sphingomonadaceae</taxon>
        <taxon>Sphingorhabdus</taxon>
    </lineage>
</organism>
<name>A0ABV8RIY3_9SPHN</name>
<comment type="caution">
    <text evidence="2">The sequence shown here is derived from an EMBL/GenBank/DDBJ whole genome shotgun (WGS) entry which is preliminary data.</text>
</comment>
<evidence type="ECO:0000313" key="2">
    <source>
        <dbReference type="EMBL" id="MFC4292201.1"/>
    </source>
</evidence>
<proteinExistence type="predicted"/>
<evidence type="ECO:0000256" key="1">
    <source>
        <dbReference type="SAM" id="MobiDB-lite"/>
    </source>
</evidence>
<dbReference type="RefSeq" id="WP_381422695.1">
    <property type="nucleotide sequence ID" value="NZ_JBHSDH010000013.1"/>
</dbReference>
<protein>
    <submittedName>
        <fullName evidence="2">Uncharacterized protein</fullName>
    </submittedName>
</protein>
<dbReference type="Proteomes" id="UP001595887">
    <property type="component" value="Unassembled WGS sequence"/>
</dbReference>
<dbReference type="EMBL" id="JBHSDH010000013">
    <property type="protein sequence ID" value="MFC4292201.1"/>
    <property type="molecule type" value="Genomic_DNA"/>
</dbReference>